<evidence type="ECO:0000313" key="2">
    <source>
        <dbReference type="Proteomes" id="UP001500618"/>
    </source>
</evidence>
<dbReference type="SUPFAM" id="SSF53448">
    <property type="entry name" value="Nucleotide-diphospho-sugar transferases"/>
    <property type="match status" value="1"/>
</dbReference>
<organism evidence="1 2">
    <name type="scientific">Fodinicola feengrottensis</name>
    <dbReference type="NCBI Taxonomy" id="435914"/>
    <lineage>
        <taxon>Bacteria</taxon>
        <taxon>Bacillati</taxon>
        <taxon>Actinomycetota</taxon>
        <taxon>Actinomycetes</taxon>
        <taxon>Mycobacteriales</taxon>
        <taxon>Fodinicola</taxon>
    </lineage>
</organism>
<dbReference type="InterPro" id="IPR029044">
    <property type="entry name" value="Nucleotide-diphossugar_trans"/>
</dbReference>
<gene>
    <name evidence="1" type="ORF">GCM10009765_03680</name>
</gene>
<comment type="caution">
    <text evidence="1">The sequence shown here is derived from an EMBL/GenBank/DDBJ whole genome shotgun (WGS) entry which is preliminary data.</text>
</comment>
<dbReference type="EMBL" id="BAAANY010000001">
    <property type="protein sequence ID" value="GAA1657415.1"/>
    <property type="molecule type" value="Genomic_DNA"/>
</dbReference>
<dbReference type="RefSeq" id="WP_163568059.1">
    <property type="nucleotide sequence ID" value="NZ_BAAANY010000001.1"/>
</dbReference>
<evidence type="ECO:0008006" key="3">
    <source>
        <dbReference type="Google" id="ProtNLM"/>
    </source>
</evidence>
<proteinExistence type="predicted"/>
<reference evidence="1 2" key="1">
    <citation type="journal article" date="2019" name="Int. J. Syst. Evol. Microbiol.">
        <title>The Global Catalogue of Microorganisms (GCM) 10K type strain sequencing project: providing services to taxonomists for standard genome sequencing and annotation.</title>
        <authorList>
            <consortium name="The Broad Institute Genomics Platform"/>
            <consortium name="The Broad Institute Genome Sequencing Center for Infectious Disease"/>
            <person name="Wu L."/>
            <person name="Ma J."/>
        </authorList>
    </citation>
    <scope>NUCLEOTIDE SEQUENCE [LARGE SCALE GENOMIC DNA]</scope>
    <source>
        <strain evidence="1 2">JCM 14718</strain>
    </source>
</reference>
<protein>
    <recommendedName>
        <fullName evidence="3">MobA-like NTP transferase domain-containing protein</fullName>
    </recommendedName>
</protein>
<dbReference type="Gene3D" id="3.90.550.10">
    <property type="entry name" value="Spore Coat Polysaccharide Biosynthesis Protein SpsA, Chain A"/>
    <property type="match status" value="1"/>
</dbReference>
<accession>A0ABN2FRK1</accession>
<dbReference type="Proteomes" id="UP001500618">
    <property type="component" value="Unassembled WGS sequence"/>
</dbReference>
<evidence type="ECO:0000313" key="1">
    <source>
        <dbReference type="EMBL" id="GAA1657415.1"/>
    </source>
</evidence>
<keyword evidence="2" id="KW-1185">Reference proteome</keyword>
<name>A0ABN2FRK1_9ACTN</name>
<sequence>MTTERVAHVVVAAGGLGTRAASWSQFLPKEFYPVQGRPGIAHLLDEIAAVGPARAAIVYHPYYETFVRWARLTLSAGAQYRYRTLARQPVAIRSAWADLDVIFVRQRGDYADITSVLNGAATLHPPGDLYLAFADNLYPAAPPMPMLAAAAADTVTVLARPFDLDAAAHRGVIICPDTTVSGRPIMTSLIEKPTRDQAVLLLDRYGHNGLRLMEGRARLTQDFVEHLRSEPPTGPIHEPKLSLALASYSRKRRVEILTTTAPVIDLGTTEADSRLDPSHCG</sequence>